<dbReference type="Proteomes" id="UP000197032">
    <property type="component" value="Unassembled WGS sequence"/>
</dbReference>
<sequence length="37" mass="4280">MSDIKTPNKRKRWTAQAKMEIVLKGLRGQETIAVSFF</sequence>
<reference evidence="2" key="1">
    <citation type="journal article" date="2017" name="Appl. Environ. Microbiol.">
        <title>Genomic analysis of Calderihabitans maritimus KKC1, a thermophilic hydrogenogenic carboxydotrophic bacterium isolated from marine sediment.</title>
        <authorList>
            <person name="Omae K."/>
            <person name="Yoneda Y."/>
            <person name="Fukuyama Y."/>
            <person name="Yoshida T."/>
            <person name="Sako Y."/>
        </authorList>
    </citation>
    <scope>NUCLEOTIDE SEQUENCE [LARGE SCALE GENOMIC DNA]</scope>
    <source>
        <strain evidence="2">KKC1</strain>
    </source>
</reference>
<keyword evidence="2" id="KW-1185">Reference proteome</keyword>
<gene>
    <name evidence="1" type="ORF">KKC1_10880</name>
</gene>
<accession>A0A1Z5HR70</accession>
<proteinExistence type="predicted"/>
<name>A0A1Z5HR70_9FIRM</name>
<organism evidence="1 2">
    <name type="scientific">Calderihabitans maritimus</name>
    <dbReference type="NCBI Taxonomy" id="1246530"/>
    <lineage>
        <taxon>Bacteria</taxon>
        <taxon>Bacillati</taxon>
        <taxon>Bacillota</taxon>
        <taxon>Clostridia</taxon>
        <taxon>Neomoorellales</taxon>
        <taxon>Calderihabitantaceae</taxon>
        <taxon>Calderihabitans</taxon>
    </lineage>
</organism>
<dbReference type="EMBL" id="BDGJ01000042">
    <property type="protein sequence ID" value="GAW91928.1"/>
    <property type="molecule type" value="Genomic_DNA"/>
</dbReference>
<dbReference type="AlphaFoldDB" id="A0A1Z5HR70"/>
<evidence type="ECO:0000313" key="2">
    <source>
        <dbReference type="Proteomes" id="UP000197032"/>
    </source>
</evidence>
<comment type="caution">
    <text evidence="1">The sequence shown here is derived from an EMBL/GenBank/DDBJ whole genome shotgun (WGS) entry which is preliminary data.</text>
</comment>
<evidence type="ECO:0000313" key="1">
    <source>
        <dbReference type="EMBL" id="GAW91928.1"/>
    </source>
</evidence>
<protein>
    <submittedName>
        <fullName evidence="1">Transposase</fullName>
    </submittedName>
</protein>